<dbReference type="SUPFAM" id="SSF52374">
    <property type="entry name" value="Nucleotidylyl transferase"/>
    <property type="match status" value="1"/>
</dbReference>
<feature type="domain" description="Cytidyltransferase-like" evidence="3">
    <location>
        <begin position="211"/>
        <end position="269"/>
    </location>
</feature>
<dbReference type="Pfam" id="PF00350">
    <property type="entry name" value="Dynamin_N"/>
    <property type="match status" value="1"/>
</dbReference>
<proteinExistence type="predicted"/>
<protein>
    <submittedName>
        <fullName evidence="4">Uncharacterized protein</fullName>
    </submittedName>
</protein>
<evidence type="ECO:0000259" key="3">
    <source>
        <dbReference type="Pfam" id="PF01467"/>
    </source>
</evidence>
<dbReference type="PANTHER" id="PTHR36681:SF3">
    <property type="entry name" value="NUCLEAR GTPASE, GERMINAL CENTER-ASSOCIATED, TANDEM DUPLICATE 3"/>
    <property type="match status" value="1"/>
</dbReference>
<evidence type="ECO:0000256" key="1">
    <source>
        <dbReference type="SAM" id="MobiDB-lite"/>
    </source>
</evidence>
<comment type="caution">
    <text evidence="4">The sequence shown here is derived from an EMBL/GenBank/DDBJ whole genome shotgun (WGS) entry which is preliminary data.</text>
</comment>
<dbReference type="OrthoDB" id="330671at2759"/>
<dbReference type="Proteomes" id="UP000290288">
    <property type="component" value="Unassembled WGS sequence"/>
</dbReference>
<feature type="region of interest" description="Disordered" evidence="1">
    <location>
        <begin position="345"/>
        <end position="396"/>
    </location>
</feature>
<feature type="compositionally biased region" description="Basic and acidic residues" evidence="1">
    <location>
        <begin position="821"/>
        <end position="832"/>
    </location>
</feature>
<accession>A0A4Q2DUI4</accession>
<keyword evidence="5" id="KW-1185">Reference proteome</keyword>
<dbReference type="PANTHER" id="PTHR36681">
    <property type="entry name" value="NUCLEAR GTPASE, GERMINAL CENTER-ASSOCIATED, TANDEM DUPLICATE 3"/>
    <property type="match status" value="1"/>
</dbReference>
<feature type="region of interest" description="Disordered" evidence="1">
    <location>
        <begin position="636"/>
        <end position="668"/>
    </location>
</feature>
<feature type="compositionally biased region" description="Acidic residues" evidence="1">
    <location>
        <begin position="345"/>
        <end position="375"/>
    </location>
</feature>
<dbReference type="STRING" id="2316362.A0A4Q2DUI4"/>
<dbReference type="SUPFAM" id="SSF52540">
    <property type="entry name" value="P-loop containing nucleoside triphosphate hydrolases"/>
    <property type="match status" value="1"/>
</dbReference>
<sequence length="1282" mass="142792">MPATVPTETAGTAILLATLQNLETPYFLASVVHTAATLTKHKLTIVLFSRFFNVQHQGLTYSETLAVSHTARSSWNDVQKLLTYVYVQATKTAQEMGKVLMDIDILLKGLNDDNLEADLESLVSELGVEVVFRISGDAIATPLPPSIGALRTAYLPAGGHPLSAGSYSMLSQPPSQTITPVLSRTATATSGDDVTLSSIVEQPPFYPVVALGGTFDHLHPGHKILLSMGAWIASEKLIVGVTSSTLLTKKPNAHLVEPLEVRMQNVRDFLNRFKKGLELYIVELNDVYGPTGWDPNVQALVSNLVYPQARTADLNLGVFAGEMSPAPLGSKELEELLFGGDSDLEADEEEEAEEEEEEGAEDSGEEEEDEEDDGFSDLFDSPPEAEEDSDVGSTGSSEFQALISRYSNASDIEYVPEKAVEEGLKMLKAINKSLWKLDLGNGWREEVWEQEVKNLTSWKPPDTVIAVCGATGAGKSSIINAVLDDNIVPTSSIRACTSVVTEIRYHNFTNKHQIAADVSFLTLEEWREELDLLLQDLAGDNGARRPMRVADLSNEAAIAYAKASCTFTQGSFSFVWTLTDVLRNVAARLVDEILALDPEVLEALGKTKHITSKNSKIFGRKIAPYIGSGGSAICPHSPTDDSDVDEDLSDDNSDNSDPEHLSNEDDQESERAIFWPLIRQVSIKCKAKALSTGAILVDLPGVADLNAARNNIAKEYMKKANFFWILADINRAVSDGTAEDLLGDAFKYQLMMDGNYDEKSITFVASKCDELQCHEVINELNLHASTEFQAIQRQIDECKKQTDKYKSAKCKLRKSMDSLHKRLRKLEQDQKTAKKRKSTERTIHPPPKRRKTYGGDGVSVHCAPSDRESNHQTEYDSLQEKLQRSREEQMKTYDQISALGEQLDLLNKKKKAFCSIKRSEQQFRQGLRMQDEIAAEQSDQRNYDPTDDSDTKDYEAINLNVFACSSRDYMALKGLIGDHGEPSCFTDVEQTGVPALQERCSELTTGSRHRAAQEFLTRLSTFVRTVEIYLEHLALRRQGVRNDGVNLNRRLLKPFTKSIAKAWNNLFKSDLLGGFEVSIRNKISKLLHEIEVSAPEELRDCAKAQGIVCFEAFHASMREMISHMEYTVKDRQQSISYSMEPYLREELKDAYMETLKITGAGSVDEQKNFFRCYVYTNIGRILTRGNARILAQLDEVASNIGKAIRSRVGFSLAQTVEVNIAVLWEEAYNHPAQLHARARASKVVAEAQDQLYLWRQAALYSAKFNSLKDSDYETEDVEMLET</sequence>
<feature type="domain" description="Dynamin N-terminal" evidence="2">
    <location>
        <begin position="465"/>
        <end position="741"/>
    </location>
</feature>
<gene>
    <name evidence="4" type="ORF">EST38_g3043</name>
</gene>
<dbReference type="InterPro" id="IPR045063">
    <property type="entry name" value="Dynamin_N"/>
</dbReference>
<reference evidence="4 5" key="1">
    <citation type="submission" date="2019-01" db="EMBL/GenBank/DDBJ databases">
        <title>Draft genome sequence of Psathyrella aberdarensis IHI B618.</title>
        <authorList>
            <person name="Buettner E."/>
            <person name="Kellner H."/>
        </authorList>
    </citation>
    <scope>NUCLEOTIDE SEQUENCE [LARGE SCALE GENOMIC DNA]</scope>
    <source>
        <strain evidence="4 5">IHI B618</strain>
    </source>
</reference>
<evidence type="ECO:0000313" key="5">
    <source>
        <dbReference type="Proteomes" id="UP000290288"/>
    </source>
</evidence>
<dbReference type="Gene3D" id="3.40.50.300">
    <property type="entry name" value="P-loop containing nucleotide triphosphate hydrolases"/>
    <property type="match status" value="2"/>
</dbReference>
<dbReference type="EMBL" id="SDEE01000060">
    <property type="protein sequence ID" value="RXW22794.1"/>
    <property type="molecule type" value="Genomic_DNA"/>
</dbReference>
<evidence type="ECO:0000313" key="4">
    <source>
        <dbReference type="EMBL" id="RXW22794.1"/>
    </source>
</evidence>
<dbReference type="Pfam" id="PF01467">
    <property type="entry name" value="CTP_transf_like"/>
    <property type="match status" value="1"/>
</dbReference>
<evidence type="ECO:0000259" key="2">
    <source>
        <dbReference type="Pfam" id="PF00350"/>
    </source>
</evidence>
<feature type="region of interest" description="Disordered" evidence="1">
    <location>
        <begin position="821"/>
        <end position="886"/>
    </location>
</feature>
<dbReference type="InterPro" id="IPR027417">
    <property type="entry name" value="P-loop_NTPase"/>
</dbReference>
<dbReference type="InterPro" id="IPR004821">
    <property type="entry name" value="Cyt_trans-like"/>
</dbReference>
<organism evidence="4 5">
    <name type="scientific">Candolleomyces aberdarensis</name>
    <dbReference type="NCBI Taxonomy" id="2316362"/>
    <lineage>
        <taxon>Eukaryota</taxon>
        <taxon>Fungi</taxon>
        <taxon>Dikarya</taxon>
        <taxon>Basidiomycota</taxon>
        <taxon>Agaricomycotina</taxon>
        <taxon>Agaricomycetes</taxon>
        <taxon>Agaricomycetidae</taxon>
        <taxon>Agaricales</taxon>
        <taxon>Agaricineae</taxon>
        <taxon>Psathyrellaceae</taxon>
        <taxon>Candolleomyces</taxon>
    </lineage>
</organism>
<dbReference type="Gene3D" id="3.40.50.620">
    <property type="entry name" value="HUPs"/>
    <property type="match status" value="1"/>
</dbReference>
<feature type="compositionally biased region" description="Acidic residues" evidence="1">
    <location>
        <begin position="640"/>
        <end position="656"/>
    </location>
</feature>
<feature type="compositionally biased region" description="Basic and acidic residues" evidence="1">
    <location>
        <begin position="864"/>
        <end position="886"/>
    </location>
</feature>
<dbReference type="NCBIfam" id="TIGR00125">
    <property type="entry name" value="cyt_tran_rel"/>
    <property type="match status" value="1"/>
</dbReference>
<dbReference type="InterPro" id="IPR014729">
    <property type="entry name" value="Rossmann-like_a/b/a_fold"/>
</dbReference>
<dbReference type="GO" id="GO:0003824">
    <property type="term" value="F:catalytic activity"/>
    <property type="evidence" value="ECO:0007669"/>
    <property type="project" value="InterPro"/>
</dbReference>
<name>A0A4Q2DUI4_9AGAR</name>